<dbReference type="AlphaFoldDB" id="A0A812WAE9"/>
<keyword evidence="1 7" id="KW-0436">Ligase</keyword>
<dbReference type="PANTHER" id="PTHR11846:SF0">
    <property type="entry name" value="ADENYLOSUCCINATE SYNTHETASE"/>
    <property type="match status" value="1"/>
</dbReference>
<feature type="binding site" evidence="7">
    <location>
        <begin position="52"/>
        <end position="55"/>
    </location>
    <ligand>
        <name>IMP</name>
        <dbReference type="ChEBI" id="CHEBI:58053"/>
    </ligand>
</feature>
<protein>
    <recommendedName>
        <fullName evidence="7 8">Adenylosuccinate synthetase</fullName>
        <shortName evidence="7">AMPSase</shortName>
        <shortName evidence="7">AdSS</shortName>
        <ecNumber evidence="7 8">6.3.4.4</ecNumber>
    </recommendedName>
    <alternativeName>
        <fullName evidence="7">IMP--aspartate ligase</fullName>
    </alternativeName>
</protein>
<dbReference type="InterPro" id="IPR018220">
    <property type="entry name" value="Adenylosuccin_syn_GTP-bd"/>
</dbReference>
<comment type="function">
    <text evidence="8">Plays an important role in the de novo pathway of purine nucleotide biosynthesis.</text>
</comment>
<evidence type="ECO:0000256" key="5">
    <source>
        <dbReference type="ARBA" id="ARBA00022842"/>
    </source>
</evidence>
<comment type="catalytic activity">
    <reaction evidence="7 8">
        <text>IMP + L-aspartate + GTP = N(6)-(1,2-dicarboxyethyl)-AMP + GDP + phosphate + 2 H(+)</text>
        <dbReference type="Rhea" id="RHEA:15753"/>
        <dbReference type="ChEBI" id="CHEBI:15378"/>
        <dbReference type="ChEBI" id="CHEBI:29991"/>
        <dbReference type="ChEBI" id="CHEBI:37565"/>
        <dbReference type="ChEBI" id="CHEBI:43474"/>
        <dbReference type="ChEBI" id="CHEBI:57567"/>
        <dbReference type="ChEBI" id="CHEBI:58053"/>
        <dbReference type="ChEBI" id="CHEBI:58189"/>
        <dbReference type="EC" id="6.3.4.4"/>
    </reaction>
</comment>
<evidence type="ECO:0000313" key="9">
    <source>
        <dbReference type="EMBL" id="CAE7678357.1"/>
    </source>
</evidence>
<feature type="binding site" evidence="7">
    <location>
        <position position="27"/>
    </location>
    <ligand>
        <name>Mg(2+)</name>
        <dbReference type="ChEBI" id="CHEBI:18420"/>
    </ligand>
</feature>
<comment type="cofactor">
    <cofactor evidence="7">
        <name>Mg(2+)</name>
        <dbReference type="ChEBI" id="CHEBI:18420"/>
    </cofactor>
    <text evidence="7">Binds 1 Mg(2+) ion per subunit.</text>
</comment>
<feature type="binding site" evidence="7">
    <location>
        <begin position="26"/>
        <end position="32"/>
    </location>
    <ligand>
        <name>GTP</name>
        <dbReference type="ChEBI" id="CHEBI:37565"/>
    </ligand>
</feature>
<dbReference type="InterPro" id="IPR042109">
    <property type="entry name" value="Adenylosuccinate_synth_dom1"/>
</dbReference>
<dbReference type="EMBL" id="CAJNJA010033370">
    <property type="protein sequence ID" value="CAE7678357.1"/>
    <property type="molecule type" value="Genomic_DNA"/>
</dbReference>
<feature type="active site" description="Proton donor" evidence="7">
    <location>
        <position position="55"/>
    </location>
</feature>
<dbReference type="InterPro" id="IPR027417">
    <property type="entry name" value="P-loop_NTPase"/>
</dbReference>
<keyword evidence="7" id="KW-0963">Cytoplasm</keyword>
<dbReference type="Proteomes" id="UP000601435">
    <property type="component" value="Unassembled WGS sequence"/>
</dbReference>
<feature type="active site" description="Proton acceptor" evidence="7">
    <location>
        <position position="27"/>
    </location>
</feature>
<comment type="subunit">
    <text evidence="7">Homodimer.</text>
</comment>
<feature type="binding site" evidence="7">
    <location>
        <begin position="54"/>
        <end position="56"/>
    </location>
    <ligand>
        <name>GTP</name>
        <dbReference type="ChEBI" id="CHEBI:37565"/>
    </ligand>
</feature>
<dbReference type="GO" id="GO:0005525">
    <property type="term" value="F:GTP binding"/>
    <property type="evidence" value="ECO:0007669"/>
    <property type="project" value="UniProtKB-UniRule"/>
</dbReference>
<reference evidence="9" key="1">
    <citation type="submission" date="2021-02" db="EMBL/GenBank/DDBJ databases">
        <authorList>
            <person name="Dougan E. K."/>
            <person name="Rhodes N."/>
            <person name="Thang M."/>
            <person name="Chan C."/>
        </authorList>
    </citation>
    <scope>NUCLEOTIDE SEQUENCE</scope>
</reference>
<keyword evidence="2 7" id="KW-0479">Metal-binding</keyword>
<dbReference type="GO" id="GO:0046040">
    <property type="term" value="P:IMP metabolic process"/>
    <property type="evidence" value="ECO:0007669"/>
    <property type="project" value="TreeGrafter"/>
</dbReference>
<feature type="binding site" evidence="7">
    <location>
        <position position="54"/>
    </location>
    <ligand>
        <name>Mg(2+)</name>
        <dbReference type="ChEBI" id="CHEBI:18420"/>
    </ligand>
</feature>
<dbReference type="UniPathway" id="UPA00075">
    <property type="reaction ID" value="UER00335"/>
</dbReference>
<keyword evidence="4 7" id="KW-0658">Purine biosynthesis</keyword>
<dbReference type="InterPro" id="IPR001114">
    <property type="entry name" value="Adenylosuccinate_synthetase"/>
</dbReference>
<dbReference type="SMART" id="SM00788">
    <property type="entry name" value="Adenylsucc_synt"/>
    <property type="match status" value="1"/>
</dbReference>
<dbReference type="EC" id="6.3.4.4" evidence="7 8"/>
<keyword evidence="10" id="KW-1185">Reference proteome</keyword>
<keyword evidence="3 7" id="KW-0547">Nucleotide-binding</keyword>
<sequence>MAPARDSHDPCGESSPFCVVLGAQWGDEGKGKLVDILAQDVQLCARFNGGANAGHTLIVDGKKYAFHLLPCGMINKACKNLIGNGVVVSEPRRTSVLLRSVSRNNRNVHKLTSTGSIESIGPPCSAVRLST</sequence>
<evidence type="ECO:0000256" key="3">
    <source>
        <dbReference type="ARBA" id="ARBA00022741"/>
    </source>
</evidence>
<dbReference type="HAMAP" id="MF_00011">
    <property type="entry name" value="Adenylosucc_synth"/>
    <property type="match status" value="1"/>
</dbReference>
<comment type="subcellular location">
    <subcellularLocation>
        <location evidence="7">Cytoplasm</location>
    </subcellularLocation>
</comment>
<evidence type="ECO:0000256" key="8">
    <source>
        <dbReference type="RuleBase" id="RU000520"/>
    </source>
</evidence>
<evidence type="ECO:0000256" key="2">
    <source>
        <dbReference type="ARBA" id="ARBA00022723"/>
    </source>
</evidence>
<comment type="pathway">
    <text evidence="7 8">Purine metabolism; AMP biosynthesis via de novo pathway; AMP from IMP: step 1/2.</text>
</comment>
<dbReference type="PANTHER" id="PTHR11846">
    <property type="entry name" value="ADENYLOSUCCINATE SYNTHETASE"/>
    <property type="match status" value="1"/>
</dbReference>
<dbReference type="Pfam" id="PF00709">
    <property type="entry name" value="Adenylsucc_synt"/>
    <property type="match status" value="1"/>
</dbReference>
<organism evidence="9 10">
    <name type="scientific">Symbiodinium necroappetens</name>
    <dbReference type="NCBI Taxonomy" id="1628268"/>
    <lineage>
        <taxon>Eukaryota</taxon>
        <taxon>Sar</taxon>
        <taxon>Alveolata</taxon>
        <taxon>Dinophyceae</taxon>
        <taxon>Suessiales</taxon>
        <taxon>Symbiodiniaceae</taxon>
        <taxon>Symbiodinium</taxon>
    </lineage>
</organism>
<comment type="function">
    <text evidence="7">Plays an important role in the de novo pathway and in the salvage pathway of purine nucleotide biosynthesis. Catalyzes the first commited step in the biosynthesis of AMP from IMP.</text>
</comment>
<keyword evidence="5 7" id="KW-0460">Magnesium</keyword>
<dbReference type="GO" id="GO:0000287">
    <property type="term" value="F:magnesium ion binding"/>
    <property type="evidence" value="ECO:0007669"/>
    <property type="project" value="UniProtKB-UniRule"/>
</dbReference>
<evidence type="ECO:0000256" key="1">
    <source>
        <dbReference type="ARBA" id="ARBA00022598"/>
    </source>
</evidence>
<dbReference type="GO" id="GO:0005737">
    <property type="term" value="C:cytoplasm"/>
    <property type="evidence" value="ECO:0007669"/>
    <property type="project" value="UniProtKB-SubCell"/>
</dbReference>
<evidence type="ECO:0000256" key="7">
    <source>
        <dbReference type="HAMAP-Rule" id="MF_03125"/>
    </source>
</evidence>
<dbReference type="GO" id="GO:0004019">
    <property type="term" value="F:adenylosuccinate synthase activity"/>
    <property type="evidence" value="ECO:0007669"/>
    <property type="project" value="UniProtKB-UniRule"/>
</dbReference>
<proteinExistence type="inferred from homology"/>
<feature type="binding site" evidence="7">
    <location>
        <begin position="27"/>
        <end position="30"/>
    </location>
    <ligand>
        <name>IMP</name>
        <dbReference type="ChEBI" id="CHEBI:58053"/>
    </ligand>
</feature>
<evidence type="ECO:0000256" key="6">
    <source>
        <dbReference type="ARBA" id="ARBA00023134"/>
    </source>
</evidence>
<gene>
    <name evidence="9" type="ORF">SNEC2469_LOCUS19483</name>
</gene>
<keyword evidence="6 7" id="KW-0342">GTP-binding</keyword>
<comment type="caution">
    <text evidence="7">Lacks conserved residue(s) required for the propagation of feature annotation.</text>
</comment>
<dbReference type="SUPFAM" id="SSF52540">
    <property type="entry name" value="P-loop containing nucleoside triphosphate hydrolases"/>
    <property type="match status" value="1"/>
</dbReference>
<comment type="similarity">
    <text evidence="7 8">Belongs to the adenylosuccinate synthetase family.</text>
</comment>
<dbReference type="PROSITE" id="PS01266">
    <property type="entry name" value="ADENYLOSUCCIN_SYN_1"/>
    <property type="match status" value="1"/>
</dbReference>
<name>A0A812WAE9_9DINO</name>
<dbReference type="GO" id="GO:0044208">
    <property type="term" value="P:'de novo' AMP biosynthetic process"/>
    <property type="evidence" value="ECO:0007669"/>
    <property type="project" value="UniProtKB-UniRule"/>
</dbReference>
<dbReference type="Gene3D" id="3.40.440.10">
    <property type="entry name" value="Adenylosuccinate Synthetase, subunit A, domain 1"/>
    <property type="match status" value="1"/>
</dbReference>
<evidence type="ECO:0000256" key="4">
    <source>
        <dbReference type="ARBA" id="ARBA00022755"/>
    </source>
</evidence>
<comment type="caution">
    <text evidence="9">The sequence shown here is derived from an EMBL/GenBank/DDBJ whole genome shotgun (WGS) entry which is preliminary data.</text>
</comment>
<accession>A0A812WAE9</accession>
<evidence type="ECO:0000313" key="10">
    <source>
        <dbReference type="Proteomes" id="UP000601435"/>
    </source>
</evidence>
<dbReference type="OrthoDB" id="10265645at2759"/>